<evidence type="ECO:0000313" key="6">
    <source>
        <dbReference type="Proteomes" id="UP000504606"/>
    </source>
</evidence>
<reference evidence="7" key="1">
    <citation type="submission" date="2025-08" db="UniProtKB">
        <authorList>
            <consortium name="RefSeq"/>
        </authorList>
    </citation>
    <scope>IDENTIFICATION</scope>
    <source>
        <tissue evidence="7">Whole organism</tissue>
    </source>
</reference>
<dbReference type="InterPro" id="IPR006564">
    <property type="entry name" value="Znf_PMZ"/>
</dbReference>
<protein>
    <submittedName>
        <fullName evidence="7">Uncharacterized protein LOC113214593 isoform X2</fullName>
    </submittedName>
</protein>
<dbReference type="RefSeq" id="XP_026289807.2">
    <property type="nucleotide sequence ID" value="XM_026434022.2"/>
</dbReference>
<keyword evidence="6" id="KW-1185">Reference proteome</keyword>
<evidence type="ECO:0000313" key="7">
    <source>
        <dbReference type="RefSeq" id="XP_026289807.2"/>
    </source>
</evidence>
<keyword evidence="3" id="KW-0862">Zinc</keyword>
<proteinExistence type="predicted"/>
<feature type="domain" description="SWIM-type" evidence="5">
    <location>
        <begin position="525"/>
        <end position="572"/>
    </location>
</feature>
<accession>A0A6J1TAF7</accession>
<keyword evidence="2 4" id="KW-0863">Zinc-finger</keyword>
<dbReference type="PANTHER" id="PTHR31569">
    <property type="entry name" value="SWIM-TYPE DOMAIN-CONTAINING PROTEIN"/>
    <property type="match status" value="1"/>
</dbReference>
<dbReference type="PROSITE" id="PS50966">
    <property type="entry name" value="ZF_SWIM"/>
    <property type="match status" value="2"/>
</dbReference>
<name>A0A6J1TAF7_FRAOC</name>
<dbReference type="InterPro" id="IPR007527">
    <property type="entry name" value="Znf_SWIM"/>
</dbReference>
<feature type="domain" description="SWIM-type" evidence="5">
    <location>
        <begin position="172"/>
        <end position="215"/>
    </location>
</feature>
<sequence length="841" mass="95228">MPNVAIILCRFHCVNIFNENTTAEESKEKLRKYLKGMLFCETQNEYNAYYVKVCQVASEGFKTYFDNNWHSSAVCYWKGYERLDFITKGVTTTNHNESWHGKLKKLLNRKRTIADMFSKLRVFHENSINTSLYLEFTNVAKVHYVLNNSDPTVAEITRTSTPYVSSQIRKQYELSLKIDALPANYALDSKKCVCTFFKSYSFPCVHIFFSRRMQDVPLFSIDDIDSKWRVVGAQLSENSVANANEELMDDLEADNLEPPPPVFKPPNPLKVGGRKLNSRERYTDFLKVCERAGGVASVTGGQQFSERRKIIEDIVSMWENNQEVVVMPLARGAVSVHHSVTAEQSTVTASDAVSAESGVSPTRPSVIVPHPEIDITAKPTVNCRCNLEALRYVAKYGANRGRVCYRCPKTLPQVPCLFQMVESSNHQDISKYSSDTRKGITVHNVGVNSEERPSLSLPPKIVVKGQPKSSHQRTFKKKQKKDTVKAWSDCEEKRKTSADTIKDADVKQLSATLWEVKSQNGTNVYIVRQVKDIGSTCLCEALCSHCFECDCMDFTIRRYPCKHIHKVFAVNNELLPGNEDSHLNDDYDEGSCNDVKPLKAQLPVEDGLIITLSDSENDLEDTPFMEEGSYNDVKPLLAKLPIEEGLIIDLSDSESETEEAATQSEQPILLCHICNKTSAEQIKCIVCKELMHGTLPCSLDNMCNHCCDYSFEEYYGCFRVAGQKKKGPPYFCFGCNLLMRLHIAKNPKSPSRKGDFYYSCNRNKTKKCDSMFWASKGLKDISSPQSTGNSLSTLSKFAIIIRSHQLWLQVHHIFHINLLSVFSYQARYQSVEKNKYGLLAT</sequence>
<dbReference type="InterPro" id="IPR052579">
    <property type="entry name" value="Zinc_finger_SWIM"/>
</dbReference>
<keyword evidence="1" id="KW-0479">Metal-binding</keyword>
<evidence type="ECO:0000259" key="5">
    <source>
        <dbReference type="PROSITE" id="PS50966"/>
    </source>
</evidence>
<dbReference type="PANTHER" id="PTHR31569:SF4">
    <property type="entry name" value="SWIM-TYPE DOMAIN-CONTAINING PROTEIN"/>
    <property type="match status" value="1"/>
</dbReference>
<dbReference type="GeneID" id="113214593"/>
<evidence type="ECO:0000256" key="3">
    <source>
        <dbReference type="ARBA" id="ARBA00022833"/>
    </source>
</evidence>
<evidence type="ECO:0000256" key="4">
    <source>
        <dbReference type="PROSITE-ProRule" id="PRU00325"/>
    </source>
</evidence>
<dbReference type="AlphaFoldDB" id="A0A6J1TAF7"/>
<dbReference type="GO" id="GO:0008270">
    <property type="term" value="F:zinc ion binding"/>
    <property type="evidence" value="ECO:0007669"/>
    <property type="project" value="UniProtKB-KW"/>
</dbReference>
<dbReference type="KEGG" id="foc:113214593"/>
<evidence type="ECO:0000256" key="2">
    <source>
        <dbReference type="ARBA" id="ARBA00022771"/>
    </source>
</evidence>
<gene>
    <name evidence="7" type="primary">LOC113214593</name>
</gene>
<evidence type="ECO:0000256" key="1">
    <source>
        <dbReference type="ARBA" id="ARBA00022723"/>
    </source>
</evidence>
<dbReference type="SMART" id="SM00575">
    <property type="entry name" value="ZnF_PMZ"/>
    <property type="match status" value="2"/>
</dbReference>
<organism evidence="6 7">
    <name type="scientific">Frankliniella occidentalis</name>
    <name type="common">Western flower thrips</name>
    <name type="synonym">Euthrips occidentalis</name>
    <dbReference type="NCBI Taxonomy" id="133901"/>
    <lineage>
        <taxon>Eukaryota</taxon>
        <taxon>Metazoa</taxon>
        <taxon>Ecdysozoa</taxon>
        <taxon>Arthropoda</taxon>
        <taxon>Hexapoda</taxon>
        <taxon>Insecta</taxon>
        <taxon>Pterygota</taxon>
        <taxon>Neoptera</taxon>
        <taxon>Paraneoptera</taxon>
        <taxon>Thysanoptera</taxon>
        <taxon>Terebrantia</taxon>
        <taxon>Thripoidea</taxon>
        <taxon>Thripidae</taxon>
        <taxon>Frankliniella</taxon>
    </lineage>
</organism>
<dbReference type="Proteomes" id="UP000504606">
    <property type="component" value="Unplaced"/>
</dbReference>